<dbReference type="OrthoDB" id="6425956at2759"/>
<accession>A0A8X6UID7</accession>
<gene>
    <name evidence="1" type="primary">AVEN_186026_1</name>
    <name evidence="1" type="ORF">NPIL_14261</name>
</gene>
<dbReference type="Proteomes" id="UP000887013">
    <property type="component" value="Unassembled WGS sequence"/>
</dbReference>
<evidence type="ECO:0000313" key="1">
    <source>
        <dbReference type="EMBL" id="GFU23780.1"/>
    </source>
</evidence>
<name>A0A8X6UID7_NEPPI</name>
<protein>
    <submittedName>
        <fullName evidence="1">Uncharacterized protein</fullName>
    </submittedName>
</protein>
<evidence type="ECO:0000313" key="2">
    <source>
        <dbReference type="Proteomes" id="UP000887013"/>
    </source>
</evidence>
<reference evidence="1" key="1">
    <citation type="submission" date="2020-08" db="EMBL/GenBank/DDBJ databases">
        <title>Multicomponent nature underlies the extraordinary mechanical properties of spider dragline silk.</title>
        <authorList>
            <person name="Kono N."/>
            <person name="Nakamura H."/>
            <person name="Mori M."/>
            <person name="Yoshida Y."/>
            <person name="Ohtoshi R."/>
            <person name="Malay A.D."/>
            <person name="Moran D.A.P."/>
            <person name="Tomita M."/>
            <person name="Numata K."/>
            <person name="Arakawa K."/>
        </authorList>
    </citation>
    <scope>NUCLEOTIDE SEQUENCE</scope>
</reference>
<comment type="caution">
    <text evidence="1">The sequence shown here is derived from an EMBL/GenBank/DDBJ whole genome shotgun (WGS) entry which is preliminary data.</text>
</comment>
<dbReference type="AlphaFoldDB" id="A0A8X6UID7"/>
<proteinExistence type="predicted"/>
<dbReference type="EMBL" id="BMAW01081306">
    <property type="protein sequence ID" value="GFU23780.1"/>
    <property type="molecule type" value="Genomic_DNA"/>
</dbReference>
<keyword evidence="2" id="KW-1185">Reference proteome</keyword>
<organism evidence="1 2">
    <name type="scientific">Nephila pilipes</name>
    <name type="common">Giant wood spider</name>
    <name type="synonym">Nephila maculata</name>
    <dbReference type="NCBI Taxonomy" id="299642"/>
    <lineage>
        <taxon>Eukaryota</taxon>
        <taxon>Metazoa</taxon>
        <taxon>Ecdysozoa</taxon>
        <taxon>Arthropoda</taxon>
        <taxon>Chelicerata</taxon>
        <taxon>Arachnida</taxon>
        <taxon>Araneae</taxon>
        <taxon>Araneomorphae</taxon>
        <taxon>Entelegynae</taxon>
        <taxon>Araneoidea</taxon>
        <taxon>Nephilidae</taxon>
        <taxon>Nephila</taxon>
    </lineage>
</organism>
<sequence length="510" mass="56418">MKVITYLLFSLFILLPRKEDKKTFALAASSAPTLPEEDLEALKVEFTKPVTEALLRFNGFHRKFAVPYLYLKNSLVYATEIAKATAYSPLFANSDGVEEFALKHLLRMAMSSSPVYCRDVNCVASTIGDILAEIITKGGFVTTRVSDRVIRMYAGNLAGNILWRLSRLPDPDSHILESLKDAPLQLVKDYAQLARLLALGIRSSTAVSEFCQGRGIGNETCGILSSAICGSKFLGFKLGLQEDLSNSILESYTFAKTLLPNNLEYSLSSLVVSSIISEAITFNMIRQGYLKENEDLNEVSRDVLKMILIGITNSKMDLGSSNTFIRYSPKKVRGLSKSAQQAIINKLSNVLLESKAFLDLFKTNEIPFQRLEALASSIAKGISQSIPSSTQELLKKMYIRLTRKLISIALSGSNDMHKDRAKLFSDGISETLVELAIEMNLIDINTDPASISNVFNQLTQNVLGFLKNYAEHNNLRPSEPVTSAPEKRSFKDSIFGKLSTVSNFFSSFLG</sequence>